<sequence>MILLRFTFRNHRSFRDEAVFDLTRSPLKKRLSPPEGTRWADHIHHVDGVYGANASGKSNLLDALHYALIAIKSSASTWLGAPEFPRAPFALDPTRLGDPGEYELEFVSRGRRYDYRFSADTEGICDESLKVVGKQRWTTLLRRTRDGKVSRVGGLARVARRELALSRAAEMDHEALAPIRRDLVEGFDVYRVGDREVRARLARIVDLLVEGGLEFDELVALARIADTGITRIRVEEHEAPEEVRRVFRAFIQQMQGNAQESTNADGAPDQQTEAEDARLAREFIARNLAFTHGRKGADLRERDESTGTMAWLALGTAVLDALRNGRVLVVDELGAALHPDLSRIIVDWFEDPDVNATGAQLVFTSHDMSLMGAGSGERDKREQVWLVEKDAEGASELVNLGEFALQPKSNVPKQYLEGRFGAVPYTVPSLIHSLLERKGE</sequence>
<dbReference type="InterPro" id="IPR027417">
    <property type="entry name" value="P-loop_NTPase"/>
</dbReference>
<proteinExistence type="predicted"/>
<dbReference type="Gene3D" id="3.40.50.300">
    <property type="entry name" value="P-loop containing nucleotide triphosphate hydrolases"/>
    <property type="match status" value="2"/>
</dbReference>
<evidence type="ECO:0000313" key="3">
    <source>
        <dbReference type="Proteomes" id="UP000718630"/>
    </source>
</evidence>
<accession>A0A929MZ68</accession>
<gene>
    <name evidence="2" type="ORF">HXK03_00160</name>
</gene>
<reference evidence="2" key="1">
    <citation type="submission" date="2020-04" db="EMBL/GenBank/DDBJ databases">
        <title>Deep metagenomics examines the oral microbiome during advanced dental caries in children, revealing novel taxa and co-occurrences with host molecules.</title>
        <authorList>
            <person name="Baker J.L."/>
            <person name="Morton J.T."/>
            <person name="Dinis M."/>
            <person name="Alvarez R."/>
            <person name="Tran N.C."/>
            <person name="Knight R."/>
            <person name="Edlund A."/>
        </authorList>
    </citation>
    <scope>NUCLEOTIDE SEQUENCE</scope>
    <source>
        <strain evidence="2">JCVI_32_bin.64</strain>
    </source>
</reference>
<protein>
    <submittedName>
        <fullName evidence="2">ATP-binding protein</fullName>
    </submittedName>
</protein>
<name>A0A929MZ68_9ACTO</name>
<dbReference type="Proteomes" id="UP000718630">
    <property type="component" value="Unassembled WGS sequence"/>
</dbReference>
<dbReference type="PANTHER" id="PTHR40396">
    <property type="entry name" value="ATPASE-LIKE PROTEIN"/>
    <property type="match status" value="1"/>
</dbReference>
<evidence type="ECO:0000313" key="2">
    <source>
        <dbReference type="EMBL" id="MBF0939278.1"/>
    </source>
</evidence>
<feature type="domain" description="ATPase AAA-type core" evidence="1">
    <location>
        <begin position="49"/>
        <end position="371"/>
    </location>
</feature>
<dbReference type="GO" id="GO:0005524">
    <property type="term" value="F:ATP binding"/>
    <property type="evidence" value="ECO:0007669"/>
    <property type="project" value="UniProtKB-KW"/>
</dbReference>
<comment type="caution">
    <text evidence="2">The sequence shown here is derived from an EMBL/GenBank/DDBJ whole genome shotgun (WGS) entry which is preliminary data.</text>
</comment>
<dbReference type="GO" id="GO:0016887">
    <property type="term" value="F:ATP hydrolysis activity"/>
    <property type="evidence" value="ECO:0007669"/>
    <property type="project" value="InterPro"/>
</dbReference>
<evidence type="ECO:0000259" key="1">
    <source>
        <dbReference type="Pfam" id="PF13304"/>
    </source>
</evidence>
<organism evidence="2 3">
    <name type="scientific">Schaalia georgiae</name>
    <dbReference type="NCBI Taxonomy" id="52768"/>
    <lineage>
        <taxon>Bacteria</taxon>
        <taxon>Bacillati</taxon>
        <taxon>Actinomycetota</taxon>
        <taxon>Actinomycetes</taxon>
        <taxon>Actinomycetales</taxon>
        <taxon>Actinomycetaceae</taxon>
        <taxon>Schaalia</taxon>
    </lineage>
</organism>
<dbReference type="PANTHER" id="PTHR40396:SF1">
    <property type="entry name" value="ATPASE AAA-TYPE CORE DOMAIN-CONTAINING PROTEIN"/>
    <property type="match status" value="1"/>
</dbReference>
<dbReference type="SUPFAM" id="SSF52540">
    <property type="entry name" value="P-loop containing nucleoside triphosphate hydrolases"/>
    <property type="match status" value="1"/>
</dbReference>
<keyword evidence="2" id="KW-0067">ATP-binding</keyword>
<dbReference type="EMBL" id="JABZFZ010000003">
    <property type="protein sequence ID" value="MBF0939278.1"/>
    <property type="molecule type" value="Genomic_DNA"/>
</dbReference>
<dbReference type="InterPro" id="IPR003959">
    <property type="entry name" value="ATPase_AAA_core"/>
</dbReference>
<keyword evidence="2" id="KW-0547">Nucleotide-binding</keyword>
<dbReference type="AlphaFoldDB" id="A0A929MZ68"/>
<dbReference type="Pfam" id="PF13304">
    <property type="entry name" value="AAA_21"/>
    <property type="match status" value="1"/>
</dbReference>